<evidence type="ECO:0000313" key="2">
    <source>
        <dbReference type="EMBL" id="PKY51541.1"/>
    </source>
</evidence>
<dbReference type="PROSITE" id="PS51886">
    <property type="entry name" value="TLDC"/>
    <property type="match status" value="1"/>
</dbReference>
<organism evidence="2 3">
    <name type="scientific">Rhizophagus irregularis</name>
    <dbReference type="NCBI Taxonomy" id="588596"/>
    <lineage>
        <taxon>Eukaryota</taxon>
        <taxon>Fungi</taxon>
        <taxon>Fungi incertae sedis</taxon>
        <taxon>Mucoromycota</taxon>
        <taxon>Glomeromycotina</taxon>
        <taxon>Glomeromycetes</taxon>
        <taxon>Glomerales</taxon>
        <taxon>Glomeraceae</taxon>
        <taxon>Rhizophagus</taxon>
    </lineage>
</organism>
<accession>A0A2I1GY34</accession>
<dbReference type="InterPro" id="IPR006571">
    <property type="entry name" value="TLDc_dom"/>
</dbReference>
<keyword evidence="3" id="KW-1185">Reference proteome</keyword>
<dbReference type="Proteomes" id="UP000234323">
    <property type="component" value="Unassembled WGS sequence"/>
</dbReference>
<proteinExistence type="predicted"/>
<feature type="domain" description="TLDc" evidence="1">
    <location>
        <begin position="1"/>
        <end position="150"/>
    </location>
</feature>
<sequence>ELYLPYKFQLLLRGSRDGFTPKKFHELCNSKHNTVTFIKVSGTEEILGGYNPIKWESSKIWGRTKDSFIFSVKNDSIKDAIISNVVDTDYALAFHPENGPCFGYDIKIFSSTNEFADYNNASCKKNYYEKNIRDTEGQLSIEDYEVYQIIKR</sequence>
<evidence type="ECO:0000259" key="1">
    <source>
        <dbReference type="PROSITE" id="PS51886"/>
    </source>
</evidence>
<dbReference type="AlphaFoldDB" id="A0A2I1GY34"/>
<protein>
    <recommendedName>
        <fullName evidence="1">TLDc domain-containing protein</fullName>
    </recommendedName>
</protein>
<feature type="non-terminal residue" evidence="2">
    <location>
        <position position="1"/>
    </location>
</feature>
<evidence type="ECO:0000313" key="3">
    <source>
        <dbReference type="Proteomes" id="UP000234323"/>
    </source>
</evidence>
<dbReference type="VEuPathDB" id="FungiDB:RhiirA1_473120"/>
<dbReference type="EMBL" id="LLXI01001040">
    <property type="protein sequence ID" value="PKY51541.1"/>
    <property type="molecule type" value="Genomic_DNA"/>
</dbReference>
<dbReference type="Pfam" id="PF07534">
    <property type="entry name" value="TLD"/>
    <property type="match status" value="1"/>
</dbReference>
<name>A0A2I1GY34_9GLOM</name>
<reference evidence="2 3" key="1">
    <citation type="submission" date="2015-10" db="EMBL/GenBank/DDBJ databases">
        <title>Genome analyses suggest a sexual origin of heterokaryosis in a supposedly ancient asexual fungus.</title>
        <authorList>
            <person name="Ropars J."/>
            <person name="Sedzielewska K."/>
            <person name="Noel J."/>
            <person name="Charron P."/>
            <person name="Farinelli L."/>
            <person name="Marton T."/>
            <person name="Kruger M."/>
            <person name="Pelin A."/>
            <person name="Brachmann A."/>
            <person name="Corradi N."/>
        </authorList>
    </citation>
    <scope>NUCLEOTIDE SEQUENCE [LARGE SCALE GENOMIC DNA]</scope>
    <source>
        <strain evidence="2 3">A4</strain>
    </source>
</reference>
<comment type="caution">
    <text evidence="2">The sequence shown here is derived from an EMBL/GenBank/DDBJ whole genome shotgun (WGS) entry which is preliminary data.</text>
</comment>
<gene>
    <name evidence="2" type="ORF">RhiirA4_468652</name>
</gene>